<dbReference type="EMBL" id="JAODOQ010000003">
    <property type="protein sequence ID" value="MCT8988668.1"/>
    <property type="molecule type" value="Genomic_DNA"/>
</dbReference>
<reference evidence="2" key="1">
    <citation type="submission" date="2022-09" db="EMBL/GenBank/DDBJ databases">
        <title>Shewanella sp. KJ10-1 sp.nov, isolated from marine algae.</title>
        <authorList>
            <person name="Butt M."/>
            <person name="Lee J.K."/>
            <person name="Kim J.M."/>
            <person name="Choi D.G."/>
        </authorList>
    </citation>
    <scope>NUCLEOTIDE SEQUENCE</scope>
    <source>
        <strain evidence="2">KJ10-1</strain>
    </source>
</reference>
<dbReference type="EMBL" id="JAODOQ010000003">
    <property type="protein sequence ID" value="MCT8988678.1"/>
    <property type="molecule type" value="Genomic_DNA"/>
</dbReference>
<sequence>MKSKAELMEELESLKLGINGLLDKKVGSPEVTAWQERVLEIKKLMKAKSH</sequence>
<protein>
    <recommendedName>
        <fullName evidence="4">50S ribosomal protein L29</fullName>
    </recommendedName>
</protein>
<proteinExistence type="predicted"/>
<evidence type="ECO:0000313" key="1">
    <source>
        <dbReference type="EMBL" id="MCT8988668.1"/>
    </source>
</evidence>
<evidence type="ECO:0000313" key="2">
    <source>
        <dbReference type="EMBL" id="MCT8988678.1"/>
    </source>
</evidence>
<dbReference type="Proteomes" id="UP001431192">
    <property type="component" value="Unassembled WGS sequence"/>
</dbReference>
<dbReference type="RefSeq" id="WP_261734911.1">
    <property type="nucleotide sequence ID" value="NZ_JAODOQ010000003.1"/>
</dbReference>
<comment type="caution">
    <text evidence="2">The sequence shown here is derived from an EMBL/GenBank/DDBJ whole genome shotgun (WGS) entry which is preliminary data.</text>
</comment>
<gene>
    <name evidence="1" type="ORF">N4T56_22265</name>
    <name evidence="2" type="ORF">N4T56_22315</name>
</gene>
<name>A0ABT2P7Q0_9GAMM</name>
<accession>A0ABT2P7Q0</accession>
<organism evidence="2 3">
    <name type="scientific">Shewanella phaeophyticola</name>
    <dbReference type="NCBI Taxonomy" id="2978345"/>
    <lineage>
        <taxon>Bacteria</taxon>
        <taxon>Pseudomonadati</taxon>
        <taxon>Pseudomonadota</taxon>
        <taxon>Gammaproteobacteria</taxon>
        <taxon>Alteromonadales</taxon>
        <taxon>Shewanellaceae</taxon>
        <taxon>Shewanella</taxon>
    </lineage>
</organism>
<keyword evidence="3" id="KW-1185">Reference proteome</keyword>
<evidence type="ECO:0000313" key="3">
    <source>
        <dbReference type="Proteomes" id="UP001431192"/>
    </source>
</evidence>
<evidence type="ECO:0008006" key="4">
    <source>
        <dbReference type="Google" id="ProtNLM"/>
    </source>
</evidence>